<dbReference type="PANTHER" id="PTHR43363">
    <property type="entry name" value="HYPOXANTHINE PHOSPHORIBOSYLTRANSFERASE"/>
    <property type="match status" value="1"/>
</dbReference>
<dbReference type="Pfam" id="PF14681">
    <property type="entry name" value="UPRTase"/>
    <property type="match status" value="1"/>
</dbReference>
<protein>
    <recommendedName>
        <fullName evidence="13">Uracil phosphoribosyltransferase</fullName>
        <ecNumber evidence="4">2.4.2.9</ecNumber>
    </recommendedName>
    <alternativeName>
        <fullName evidence="10">UMP pyrophosphorylase</fullName>
    </alternativeName>
    <alternativeName>
        <fullName evidence="14">UPRTase</fullName>
    </alternativeName>
</protein>
<accession>H1Q4V4</accession>
<dbReference type="CDD" id="cd06223">
    <property type="entry name" value="PRTases_typeI"/>
    <property type="match status" value="1"/>
</dbReference>
<gene>
    <name evidence="16" type="ORF">HMPREF9140_01942</name>
</gene>
<dbReference type="eggNOG" id="COG0035">
    <property type="taxonomic scope" value="Bacteria"/>
</dbReference>
<dbReference type="GO" id="GO:0005525">
    <property type="term" value="F:GTP binding"/>
    <property type="evidence" value="ECO:0007669"/>
    <property type="project" value="UniProtKB-KW"/>
</dbReference>
<comment type="function">
    <text evidence="12">Catalyzes the conversion of uracil and 5-phospho-alpha-D-ribose 1-diphosphate (PRPP) to UMP and diphosphate.</text>
</comment>
<evidence type="ECO:0000256" key="6">
    <source>
        <dbReference type="ARBA" id="ARBA00022676"/>
    </source>
</evidence>
<dbReference type="InterPro" id="IPR029057">
    <property type="entry name" value="PRTase-like"/>
</dbReference>
<evidence type="ECO:0000256" key="7">
    <source>
        <dbReference type="ARBA" id="ARBA00022679"/>
    </source>
</evidence>
<dbReference type="NCBIfam" id="NF001097">
    <property type="entry name" value="PRK00129.1"/>
    <property type="match status" value="1"/>
</dbReference>
<feature type="domain" description="Phosphoribosyltransferase" evidence="15">
    <location>
        <begin position="35"/>
        <end position="242"/>
    </location>
</feature>
<dbReference type="EMBL" id="AGWK01000055">
    <property type="protein sequence ID" value="EHO66167.1"/>
    <property type="molecule type" value="Genomic_DNA"/>
</dbReference>
<evidence type="ECO:0000256" key="2">
    <source>
        <dbReference type="ARBA" id="ARBA00005180"/>
    </source>
</evidence>
<reference evidence="16 17" key="1">
    <citation type="submission" date="2011-12" db="EMBL/GenBank/DDBJ databases">
        <title>The Genome Sequence of Prevotella micans F0438.</title>
        <authorList>
            <consortium name="The Broad Institute Genome Sequencing Platform"/>
            <person name="Earl A."/>
            <person name="Ward D."/>
            <person name="Feldgarden M."/>
            <person name="Gevers D."/>
            <person name="Izard J."/>
            <person name="Baranova O.V."/>
            <person name="Blanton J.M."/>
            <person name="Wade W.G."/>
            <person name="Dewhirst F.E."/>
            <person name="Young S.K."/>
            <person name="Zeng Q."/>
            <person name="Gargeya S."/>
            <person name="Fitzgerald M."/>
            <person name="Haas B."/>
            <person name="Abouelleil A."/>
            <person name="Alvarado L."/>
            <person name="Arachchi H.M."/>
            <person name="Berlin A."/>
            <person name="Chapman S.B."/>
            <person name="Gearin G."/>
            <person name="Goldberg J."/>
            <person name="Griggs A."/>
            <person name="Gujja S."/>
            <person name="Hansen M."/>
            <person name="Heiman D."/>
            <person name="Howarth C."/>
            <person name="Larimer J."/>
            <person name="Lui A."/>
            <person name="MacDonald P.J.P."/>
            <person name="McCowen C."/>
            <person name="Montmayeur A."/>
            <person name="Murphy C."/>
            <person name="Neiman D."/>
            <person name="Pearson M."/>
            <person name="Priest M."/>
            <person name="Roberts A."/>
            <person name="Saif S."/>
            <person name="Shea T."/>
            <person name="Sisk P."/>
            <person name="Stolte C."/>
            <person name="Sykes S."/>
            <person name="Wortman J."/>
            <person name="Nusbaum C."/>
            <person name="Birren B."/>
        </authorList>
    </citation>
    <scope>NUCLEOTIDE SEQUENCE [LARGE SCALE GENOMIC DNA]</scope>
    <source>
        <strain evidence="16 17">F0438</strain>
    </source>
</reference>
<evidence type="ECO:0000256" key="5">
    <source>
        <dbReference type="ARBA" id="ARBA00022533"/>
    </source>
</evidence>
<evidence type="ECO:0000256" key="13">
    <source>
        <dbReference type="ARBA" id="ARBA00072146"/>
    </source>
</evidence>
<dbReference type="PATRIC" id="fig|883158.3.peg.1945"/>
<dbReference type="Gene3D" id="3.40.50.2020">
    <property type="match status" value="1"/>
</dbReference>
<comment type="caution">
    <text evidence="16">The sequence shown here is derived from an EMBL/GenBank/DDBJ whole genome shotgun (WGS) entry which is preliminary data.</text>
</comment>
<evidence type="ECO:0000256" key="9">
    <source>
        <dbReference type="ARBA" id="ARBA00023134"/>
    </source>
</evidence>
<comment type="catalytic activity">
    <reaction evidence="11">
        <text>UMP + diphosphate = 5-phospho-alpha-D-ribose 1-diphosphate + uracil</text>
        <dbReference type="Rhea" id="RHEA:13017"/>
        <dbReference type="ChEBI" id="CHEBI:17568"/>
        <dbReference type="ChEBI" id="CHEBI:33019"/>
        <dbReference type="ChEBI" id="CHEBI:57865"/>
        <dbReference type="ChEBI" id="CHEBI:58017"/>
        <dbReference type="EC" id="2.4.2.9"/>
    </reaction>
</comment>
<dbReference type="EC" id="2.4.2.9" evidence="4"/>
<keyword evidence="9" id="KW-0342">GTP-binding</keyword>
<name>H1Q4V4_9BACT</name>
<evidence type="ECO:0000256" key="11">
    <source>
        <dbReference type="ARBA" id="ARBA00052919"/>
    </source>
</evidence>
<dbReference type="SUPFAM" id="SSF53271">
    <property type="entry name" value="PRTase-like"/>
    <property type="match status" value="1"/>
</dbReference>
<dbReference type="STRING" id="883158.HMPREF9140_01942"/>
<comment type="pathway">
    <text evidence="2">Pyrimidine metabolism; UMP biosynthesis via salvage pathway; UMP from uracil: step 1/1.</text>
</comment>
<proteinExistence type="inferred from homology"/>
<keyword evidence="8" id="KW-0547">Nucleotide-binding</keyword>
<evidence type="ECO:0000313" key="17">
    <source>
        <dbReference type="Proteomes" id="UP000016023"/>
    </source>
</evidence>
<keyword evidence="7" id="KW-0808">Transferase</keyword>
<keyword evidence="5" id="KW-0021">Allosteric enzyme</keyword>
<dbReference type="AlphaFoldDB" id="H1Q4V4"/>
<sequence>MRKFEHKGAKQQAARIRITILRLQTQMEIINFSEQHSIINQYMAEIRDKDYQKNRLLFRNNVMRIGEFEAFEISKTLNYKEQEVTTPLGIARVSVPTDKIVLATIFRAGLPFHNGFLNIFDHAGNAFVSAYREYKDAAHHTVDIHVEYLATPDINGKTLIIADPMLATGGSMELGYKAILTKGTPKHVHIACIIASPEGIAHIKNTFPEETTTIWCAAIDEGLNEHKYIVPGFGDAGDLCYGEKL</sequence>
<keyword evidence="6" id="KW-0328">Glycosyltransferase</keyword>
<organism evidence="16 17">
    <name type="scientific">Prevotella micans F0438</name>
    <dbReference type="NCBI Taxonomy" id="883158"/>
    <lineage>
        <taxon>Bacteria</taxon>
        <taxon>Pseudomonadati</taxon>
        <taxon>Bacteroidota</taxon>
        <taxon>Bacteroidia</taxon>
        <taxon>Bacteroidales</taxon>
        <taxon>Prevotellaceae</taxon>
        <taxon>Prevotella</taxon>
    </lineage>
</organism>
<evidence type="ECO:0000256" key="8">
    <source>
        <dbReference type="ARBA" id="ARBA00022741"/>
    </source>
</evidence>
<dbReference type="InterPro" id="IPR000836">
    <property type="entry name" value="PRTase_dom"/>
</dbReference>
<keyword evidence="17" id="KW-1185">Reference proteome</keyword>
<evidence type="ECO:0000259" key="15">
    <source>
        <dbReference type="Pfam" id="PF14681"/>
    </source>
</evidence>
<evidence type="ECO:0000256" key="10">
    <source>
        <dbReference type="ARBA" id="ARBA00031082"/>
    </source>
</evidence>
<dbReference type="HOGENOM" id="CLU_067096_2_0_10"/>
<evidence type="ECO:0000256" key="14">
    <source>
        <dbReference type="ARBA" id="ARBA00079807"/>
    </source>
</evidence>
<dbReference type="GO" id="GO:0004845">
    <property type="term" value="F:uracil phosphoribosyltransferase activity"/>
    <property type="evidence" value="ECO:0007669"/>
    <property type="project" value="UniProtKB-EC"/>
</dbReference>
<evidence type="ECO:0000313" key="16">
    <source>
        <dbReference type="EMBL" id="EHO66167.1"/>
    </source>
</evidence>
<evidence type="ECO:0000256" key="12">
    <source>
        <dbReference type="ARBA" id="ARBA00056901"/>
    </source>
</evidence>
<evidence type="ECO:0000256" key="3">
    <source>
        <dbReference type="ARBA" id="ARBA00009516"/>
    </source>
</evidence>
<evidence type="ECO:0000256" key="4">
    <source>
        <dbReference type="ARBA" id="ARBA00011894"/>
    </source>
</evidence>
<dbReference type="FunFam" id="3.40.50.2020:FF:000023">
    <property type="entry name" value="Probable uracil phosphoribosyltransferase"/>
    <property type="match status" value="1"/>
</dbReference>
<evidence type="ECO:0000256" key="1">
    <source>
        <dbReference type="ARBA" id="ARBA00001946"/>
    </source>
</evidence>
<comment type="similarity">
    <text evidence="3">Belongs to the UPRTase family.</text>
</comment>
<comment type="cofactor">
    <cofactor evidence="1">
        <name>Mg(2+)</name>
        <dbReference type="ChEBI" id="CHEBI:18420"/>
    </cofactor>
</comment>
<dbReference type="Proteomes" id="UP000016023">
    <property type="component" value="Unassembled WGS sequence"/>
</dbReference>
<dbReference type="PANTHER" id="PTHR43363:SF1">
    <property type="entry name" value="HYPOXANTHINE-GUANINE PHOSPHORIBOSYLTRANSFERASE"/>
    <property type="match status" value="1"/>
</dbReference>